<dbReference type="CDD" id="cd03801">
    <property type="entry name" value="GT4_PimA-like"/>
    <property type="match status" value="1"/>
</dbReference>
<dbReference type="EMBL" id="JAAGWG010000001">
    <property type="protein sequence ID" value="NEK84288.1"/>
    <property type="molecule type" value="Genomic_DNA"/>
</dbReference>
<dbReference type="Gene3D" id="3.40.50.2000">
    <property type="entry name" value="Glycogen Phosphorylase B"/>
    <property type="match status" value="2"/>
</dbReference>
<dbReference type="InterPro" id="IPR028098">
    <property type="entry name" value="Glyco_trans_4-like_N"/>
</dbReference>
<accession>A0A6L9VXB2</accession>
<reference evidence="4 5" key="1">
    <citation type="submission" date="2019-12" db="EMBL/GenBank/DDBJ databases">
        <title>the WGS of Blastococcus saxobsidens 67B17.</title>
        <authorList>
            <person name="Jiang Z."/>
        </authorList>
    </citation>
    <scope>NUCLEOTIDE SEQUENCE [LARGE SCALE GENOMIC DNA]</scope>
    <source>
        <strain evidence="4 5">67B17</strain>
    </source>
</reference>
<evidence type="ECO:0000256" key="2">
    <source>
        <dbReference type="ARBA" id="ARBA00022679"/>
    </source>
</evidence>
<dbReference type="RefSeq" id="WP_163201710.1">
    <property type="nucleotide sequence ID" value="NZ_JAAGWG010000001.1"/>
</dbReference>
<dbReference type="SUPFAM" id="SSF53756">
    <property type="entry name" value="UDP-Glycosyltransferase/glycogen phosphorylase"/>
    <property type="match status" value="1"/>
</dbReference>
<dbReference type="AlphaFoldDB" id="A0A6L9VXB2"/>
<gene>
    <name evidence="4" type="ORF">GCU60_00660</name>
</gene>
<evidence type="ECO:0000313" key="4">
    <source>
        <dbReference type="EMBL" id="NEK84288.1"/>
    </source>
</evidence>
<evidence type="ECO:0000313" key="5">
    <source>
        <dbReference type="Proteomes" id="UP000479241"/>
    </source>
</evidence>
<keyword evidence="2 4" id="KW-0808">Transferase</keyword>
<evidence type="ECO:0000259" key="3">
    <source>
        <dbReference type="Pfam" id="PF13439"/>
    </source>
</evidence>
<protein>
    <submittedName>
        <fullName evidence="4">Glycosyltransferase family 4 protein</fullName>
    </submittedName>
</protein>
<sequence length="369" mass="37527">MSGRPPRVLFVSSHSQPGGSENVLADLLDAMPSATAAGVVALQAGPLVDRLRTRSLPVTVVETTGSPAGLARGAVRLAVRLRCARPDLVHANGVKAALVSAVAARLAAPRRPVPVVWMKHDVSLDGVLGRALARRCGAVAGVSREVLDGLGDAGRQLVVHPGVRIDAVDAAAAGRFRSELDVPGPVVTVIGRLDPAKGHGELLEVLPDVLSGAPSATALLVGPDDPQHPGVRAQLSARAAELGVTGRVRLLGHRPSATVIGASDVVCVPTMPRPDGSGREGFGLVAAEALVLGVPVVGYDVGATGEVLGGCGALVPGGDRAGLAREIRGLLADPATRAAVGARGRERASGMTVERTAQQLLDLYTEVAR</sequence>
<proteinExistence type="predicted"/>
<dbReference type="Pfam" id="PF13692">
    <property type="entry name" value="Glyco_trans_1_4"/>
    <property type="match status" value="1"/>
</dbReference>
<feature type="domain" description="Glycosyltransferase subfamily 4-like N-terminal" evidence="3">
    <location>
        <begin position="17"/>
        <end position="165"/>
    </location>
</feature>
<dbReference type="GO" id="GO:0016757">
    <property type="term" value="F:glycosyltransferase activity"/>
    <property type="evidence" value="ECO:0007669"/>
    <property type="project" value="UniProtKB-KW"/>
</dbReference>
<name>A0A6L9VXB2_9ACTN</name>
<dbReference type="PANTHER" id="PTHR12526:SF635">
    <property type="entry name" value="GLYCOSYL TRANSFERASE GROUP 1"/>
    <property type="match status" value="1"/>
</dbReference>
<dbReference type="PANTHER" id="PTHR12526">
    <property type="entry name" value="GLYCOSYLTRANSFERASE"/>
    <property type="match status" value="1"/>
</dbReference>
<dbReference type="Proteomes" id="UP000479241">
    <property type="component" value="Unassembled WGS sequence"/>
</dbReference>
<evidence type="ECO:0000256" key="1">
    <source>
        <dbReference type="ARBA" id="ARBA00022676"/>
    </source>
</evidence>
<keyword evidence="1" id="KW-0328">Glycosyltransferase</keyword>
<organism evidence="4 5">
    <name type="scientific">Blastococcus saxobsidens</name>
    <dbReference type="NCBI Taxonomy" id="138336"/>
    <lineage>
        <taxon>Bacteria</taxon>
        <taxon>Bacillati</taxon>
        <taxon>Actinomycetota</taxon>
        <taxon>Actinomycetes</taxon>
        <taxon>Geodermatophilales</taxon>
        <taxon>Geodermatophilaceae</taxon>
        <taxon>Blastococcus</taxon>
    </lineage>
</organism>
<dbReference type="Pfam" id="PF13439">
    <property type="entry name" value="Glyco_transf_4"/>
    <property type="match status" value="1"/>
</dbReference>
<comment type="caution">
    <text evidence="4">The sequence shown here is derived from an EMBL/GenBank/DDBJ whole genome shotgun (WGS) entry which is preliminary data.</text>
</comment>